<keyword evidence="3" id="KW-1185">Reference proteome</keyword>
<feature type="compositionally biased region" description="Basic and acidic residues" evidence="1">
    <location>
        <begin position="99"/>
        <end position="114"/>
    </location>
</feature>
<proteinExistence type="predicted"/>
<feature type="region of interest" description="Disordered" evidence="1">
    <location>
        <begin position="144"/>
        <end position="174"/>
    </location>
</feature>
<evidence type="ECO:0000313" key="3">
    <source>
        <dbReference type="Proteomes" id="UP000224459"/>
    </source>
</evidence>
<name>A0A1X9I9S0_9CAUD</name>
<feature type="region of interest" description="Disordered" evidence="1">
    <location>
        <begin position="99"/>
        <end position="120"/>
    </location>
</feature>
<gene>
    <name evidence="2" type="ORF">vB_SscM-1_108</name>
</gene>
<feature type="compositionally biased region" description="Polar residues" evidence="1">
    <location>
        <begin position="153"/>
        <end position="164"/>
    </location>
</feature>
<accession>A0A1X9I9S0</accession>
<evidence type="ECO:0000256" key="1">
    <source>
        <dbReference type="SAM" id="MobiDB-lite"/>
    </source>
</evidence>
<dbReference type="Proteomes" id="UP000224459">
    <property type="component" value="Segment"/>
</dbReference>
<evidence type="ECO:0000313" key="2">
    <source>
        <dbReference type="EMBL" id="ANT44772.1"/>
    </source>
</evidence>
<reference evidence="3" key="1">
    <citation type="submission" date="2016-04" db="EMBL/GenBank/DDBJ databases">
        <authorList>
            <person name="Gasior T."/>
        </authorList>
    </citation>
    <scope>NUCLEOTIDE SEQUENCE [LARGE SCALE GENOMIC DNA]</scope>
</reference>
<dbReference type="EMBL" id="KX171212">
    <property type="protein sequence ID" value="ANT44772.1"/>
    <property type="molecule type" value="Genomic_DNA"/>
</dbReference>
<sequence length="174" mass="20783">MDSLVKTPYARNMWAIMKEFKVLPTEKRFQDLSYEQMDFIIASMNRDNWLEYQASKGQQHMDNLVEDDDTSWWDTAHDEFDPVPDFLDAEDLARQVEDKMSDLEKEQRQNRFDAEMEDEEDLMHQNKMELIKRNIEELDEELANGRFEGDLNPQVSQESINQALNEFDDDDLYI</sequence>
<organism evidence="2 3">
    <name type="scientific">Staphylococcus phage vB_SscM-1</name>
    <dbReference type="NCBI Taxonomy" id="1868844"/>
    <lineage>
        <taxon>Viruses</taxon>
        <taxon>Duplodnaviria</taxon>
        <taxon>Heunggongvirae</taxon>
        <taxon>Uroviricota</taxon>
        <taxon>Caudoviricetes</taxon>
        <taxon>Herelleviridae</taxon>
        <taxon>Twortvirinae</taxon>
        <taxon>Sciuriunavirus</taxon>
        <taxon>Sciuriunavirus SscM1</taxon>
    </lineage>
</organism>
<protein>
    <submittedName>
        <fullName evidence="2">Tail protein</fullName>
    </submittedName>
</protein>